<dbReference type="HOGENOM" id="CLU_2301223_0_0_7"/>
<accession>B8FJ97</accession>
<keyword evidence="2" id="KW-1185">Reference proteome</keyword>
<dbReference type="AlphaFoldDB" id="B8FJ97"/>
<dbReference type="Gene3D" id="3.50.50.60">
    <property type="entry name" value="FAD/NAD(P)-binding domain"/>
    <property type="match status" value="1"/>
</dbReference>
<gene>
    <name evidence="1" type="ordered locus">Dalk_3335</name>
</gene>
<organism evidence="1 2">
    <name type="scientific">Desulfatibacillum aliphaticivorans</name>
    <dbReference type="NCBI Taxonomy" id="218208"/>
    <lineage>
        <taxon>Bacteria</taxon>
        <taxon>Pseudomonadati</taxon>
        <taxon>Thermodesulfobacteriota</taxon>
        <taxon>Desulfobacteria</taxon>
        <taxon>Desulfobacterales</taxon>
        <taxon>Desulfatibacillaceae</taxon>
        <taxon>Desulfatibacillum</taxon>
    </lineage>
</organism>
<name>B8FJ97_DESAL</name>
<dbReference type="RefSeq" id="WP_015948082.1">
    <property type="nucleotide sequence ID" value="NC_011768.1"/>
</dbReference>
<protein>
    <recommendedName>
        <fullName evidence="3">FAD dependent oxidoreductase</fullName>
    </recommendedName>
</protein>
<evidence type="ECO:0000313" key="2">
    <source>
        <dbReference type="Proteomes" id="UP000000739"/>
    </source>
</evidence>
<dbReference type="PRINTS" id="PR00419">
    <property type="entry name" value="ADXRDTASE"/>
</dbReference>
<evidence type="ECO:0008006" key="3">
    <source>
        <dbReference type="Google" id="ProtNLM"/>
    </source>
</evidence>
<dbReference type="Proteomes" id="UP000000739">
    <property type="component" value="Chromosome"/>
</dbReference>
<dbReference type="KEGG" id="dal:Dalk_3335"/>
<dbReference type="Pfam" id="PF13450">
    <property type="entry name" value="NAD_binding_8"/>
    <property type="match status" value="1"/>
</dbReference>
<sequence>MKDVPIYGAGLAGLIAAINLAREGLNVTVYEREDEIGGSKDLHPSVHSTPMQPKETWDYIGVDLSSHFVKTDAYFQIAAALRNPRGGGGGGMIAVVLQSS</sequence>
<evidence type="ECO:0000313" key="1">
    <source>
        <dbReference type="EMBL" id="ACL05024.1"/>
    </source>
</evidence>
<proteinExistence type="predicted"/>
<dbReference type="eggNOG" id="COG1233">
    <property type="taxonomic scope" value="Bacteria"/>
</dbReference>
<dbReference type="InterPro" id="IPR036188">
    <property type="entry name" value="FAD/NAD-bd_sf"/>
</dbReference>
<reference evidence="1 2" key="1">
    <citation type="journal article" date="2012" name="Environ. Microbiol.">
        <title>The genome sequence of Desulfatibacillum alkenivorans AK-01: a blueprint for anaerobic alkane oxidation.</title>
        <authorList>
            <person name="Callaghan A.V."/>
            <person name="Morris B.E."/>
            <person name="Pereira I.A."/>
            <person name="McInerney M.J."/>
            <person name="Austin R.N."/>
            <person name="Groves J.T."/>
            <person name="Kukor J.J."/>
            <person name="Suflita J.M."/>
            <person name="Young L.Y."/>
            <person name="Zylstra G.J."/>
            <person name="Wawrik B."/>
        </authorList>
    </citation>
    <scope>NUCLEOTIDE SEQUENCE [LARGE SCALE GENOMIC DNA]</scope>
    <source>
        <strain evidence="1 2">AK-01</strain>
    </source>
</reference>
<dbReference type="EMBL" id="CP001322">
    <property type="protein sequence ID" value="ACL05024.1"/>
    <property type="molecule type" value="Genomic_DNA"/>
</dbReference>
<dbReference type="SUPFAM" id="SSF51905">
    <property type="entry name" value="FAD/NAD(P)-binding domain"/>
    <property type="match status" value="1"/>
</dbReference>